<evidence type="ECO:0000256" key="6">
    <source>
        <dbReference type="SAM" id="Phobius"/>
    </source>
</evidence>
<evidence type="ECO:0000313" key="8">
    <source>
        <dbReference type="EMBL" id="KAH7156016.1"/>
    </source>
</evidence>
<evidence type="ECO:0000256" key="4">
    <source>
        <dbReference type="ARBA" id="ARBA00022989"/>
    </source>
</evidence>
<proteinExistence type="inferred from homology"/>
<feature type="domain" description="Major facilitator superfamily (MFS) profile" evidence="7">
    <location>
        <begin position="1"/>
        <end position="314"/>
    </location>
</feature>
<evidence type="ECO:0000256" key="3">
    <source>
        <dbReference type="ARBA" id="ARBA00022692"/>
    </source>
</evidence>
<evidence type="ECO:0000256" key="5">
    <source>
        <dbReference type="ARBA" id="ARBA00023136"/>
    </source>
</evidence>
<keyword evidence="4 6" id="KW-1133">Transmembrane helix</keyword>
<gene>
    <name evidence="8" type="ORF">EDB81DRAFT_756532</name>
</gene>
<keyword evidence="3 6" id="KW-0812">Transmembrane</keyword>
<protein>
    <recommendedName>
        <fullName evidence="7">Major facilitator superfamily (MFS) profile domain-containing protein</fullName>
    </recommendedName>
</protein>
<dbReference type="InterPro" id="IPR005828">
    <property type="entry name" value="MFS_sugar_transport-like"/>
</dbReference>
<dbReference type="GO" id="GO:0016020">
    <property type="term" value="C:membrane"/>
    <property type="evidence" value="ECO:0007669"/>
    <property type="project" value="UniProtKB-SubCell"/>
</dbReference>
<comment type="caution">
    <text evidence="8">The sequence shown here is derived from an EMBL/GenBank/DDBJ whole genome shotgun (WGS) entry which is preliminary data.</text>
</comment>
<dbReference type="PANTHER" id="PTHR48022">
    <property type="entry name" value="PLASTIDIC GLUCOSE TRANSPORTER 4"/>
    <property type="match status" value="1"/>
</dbReference>
<reference evidence="8" key="1">
    <citation type="journal article" date="2021" name="Nat. Commun.">
        <title>Genetic determinants of endophytism in the Arabidopsis root mycobiome.</title>
        <authorList>
            <person name="Mesny F."/>
            <person name="Miyauchi S."/>
            <person name="Thiergart T."/>
            <person name="Pickel B."/>
            <person name="Atanasova L."/>
            <person name="Karlsson M."/>
            <person name="Huettel B."/>
            <person name="Barry K.W."/>
            <person name="Haridas S."/>
            <person name="Chen C."/>
            <person name="Bauer D."/>
            <person name="Andreopoulos W."/>
            <person name="Pangilinan J."/>
            <person name="LaButti K."/>
            <person name="Riley R."/>
            <person name="Lipzen A."/>
            <person name="Clum A."/>
            <person name="Drula E."/>
            <person name="Henrissat B."/>
            <person name="Kohler A."/>
            <person name="Grigoriev I.V."/>
            <person name="Martin F.M."/>
            <person name="Hacquard S."/>
        </authorList>
    </citation>
    <scope>NUCLEOTIDE SEQUENCE</scope>
    <source>
        <strain evidence="8">MPI-CAGE-AT-0147</strain>
    </source>
</reference>
<keyword evidence="9" id="KW-1185">Reference proteome</keyword>
<accession>A0A9P9J9S6</accession>
<dbReference type="PROSITE" id="PS00217">
    <property type="entry name" value="SUGAR_TRANSPORT_2"/>
    <property type="match status" value="1"/>
</dbReference>
<dbReference type="InterPro" id="IPR036259">
    <property type="entry name" value="MFS_trans_sf"/>
</dbReference>
<dbReference type="Gene3D" id="1.20.1250.20">
    <property type="entry name" value="MFS general substrate transporter like domains"/>
    <property type="match status" value="2"/>
</dbReference>
<sequence length="314" mass="34538">MTSYSKHLTKTRGVAEKLADISLKRYKAKWIVKYLSKVRGYGIDSGVITTVIAQEHFREYFDPFTTSIKGALPLLSTGMLIAGRIVGGFAVGMMNMTIPIYNSEIAPPGKRGMIAGLHAQFVDFGLAAANWVGFGCSYASGQFQWRFPLAFQCLPAIVVLIGIYILPYSPRWLLEKIATTRHSRLSNDCMATLGMTAVSSPQRQPNERADSVFTQLSGINVVTYFQTDMYKSLGMTGHMPTLLAGIYGLVGPLSNIICLYYVDTWGRRKTLWITGLIMSMDMGLVMGLSGGYGSSDNMIAKSFTIALIFCFIAM</sequence>
<dbReference type="AlphaFoldDB" id="A0A9P9J9S6"/>
<dbReference type="InterPro" id="IPR005829">
    <property type="entry name" value="Sugar_transporter_CS"/>
</dbReference>
<keyword evidence="5 6" id="KW-0472">Membrane</keyword>
<dbReference type="GO" id="GO:0005351">
    <property type="term" value="F:carbohydrate:proton symporter activity"/>
    <property type="evidence" value="ECO:0007669"/>
    <property type="project" value="TreeGrafter"/>
</dbReference>
<evidence type="ECO:0000256" key="2">
    <source>
        <dbReference type="ARBA" id="ARBA00010992"/>
    </source>
</evidence>
<feature type="transmembrane region" description="Helical" evidence="6">
    <location>
        <begin position="121"/>
        <end position="140"/>
    </location>
</feature>
<comment type="subcellular location">
    <subcellularLocation>
        <location evidence="1">Membrane</location>
        <topology evidence="1">Multi-pass membrane protein</topology>
    </subcellularLocation>
</comment>
<dbReference type="SUPFAM" id="SSF103473">
    <property type="entry name" value="MFS general substrate transporter"/>
    <property type="match status" value="1"/>
</dbReference>
<feature type="transmembrane region" description="Helical" evidence="6">
    <location>
        <begin position="147"/>
        <end position="166"/>
    </location>
</feature>
<feature type="transmembrane region" description="Helical" evidence="6">
    <location>
        <begin position="242"/>
        <end position="262"/>
    </location>
</feature>
<dbReference type="Proteomes" id="UP000738349">
    <property type="component" value="Unassembled WGS sequence"/>
</dbReference>
<feature type="transmembrane region" description="Helical" evidence="6">
    <location>
        <begin position="271"/>
        <end position="292"/>
    </location>
</feature>
<dbReference type="InterPro" id="IPR050360">
    <property type="entry name" value="MFS_Sugar_Transporters"/>
</dbReference>
<dbReference type="PROSITE" id="PS50850">
    <property type="entry name" value="MFS"/>
    <property type="match status" value="1"/>
</dbReference>
<evidence type="ECO:0000259" key="7">
    <source>
        <dbReference type="PROSITE" id="PS50850"/>
    </source>
</evidence>
<feature type="transmembrane region" description="Helical" evidence="6">
    <location>
        <begin position="81"/>
        <end position="101"/>
    </location>
</feature>
<comment type="similarity">
    <text evidence="2">Belongs to the major facilitator superfamily. Sugar transporter (TC 2.A.1.1) family.</text>
</comment>
<dbReference type="PANTHER" id="PTHR48022:SF37">
    <property type="entry name" value="MAJOR FACILITATOR SUPERFAMILY (MFS) PROFILE DOMAIN-CONTAINING PROTEIN-RELATED"/>
    <property type="match status" value="1"/>
</dbReference>
<evidence type="ECO:0000313" key="9">
    <source>
        <dbReference type="Proteomes" id="UP000738349"/>
    </source>
</evidence>
<evidence type="ECO:0000256" key="1">
    <source>
        <dbReference type="ARBA" id="ARBA00004141"/>
    </source>
</evidence>
<organism evidence="8 9">
    <name type="scientific">Dactylonectria macrodidyma</name>
    <dbReference type="NCBI Taxonomy" id="307937"/>
    <lineage>
        <taxon>Eukaryota</taxon>
        <taxon>Fungi</taxon>
        <taxon>Dikarya</taxon>
        <taxon>Ascomycota</taxon>
        <taxon>Pezizomycotina</taxon>
        <taxon>Sordariomycetes</taxon>
        <taxon>Hypocreomycetidae</taxon>
        <taxon>Hypocreales</taxon>
        <taxon>Nectriaceae</taxon>
        <taxon>Dactylonectria</taxon>
    </lineage>
</organism>
<dbReference type="Pfam" id="PF00083">
    <property type="entry name" value="Sugar_tr"/>
    <property type="match status" value="2"/>
</dbReference>
<dbReference type="OrthoDB" id="6612291at2759"/>
<dbReference type="EMBL" id="JAGMUV010000005">
    <property type="protein sequence ID" value="KAH7156016.1"/>
    <property type="molecule type" value="Genomic_DNA"/>
</dbReference>
<dbReference type="InterPro" id="IPR020846">
    <property type="entry name" value="MFS_dom"/>
</dbReference>
<name>A0A9P9J9S6_9HYPO</name>